<name>A0ABQ9IMM2_9NEOP</name>
<dbReference type="EMBL" id="JARBHB010000001">
    <property type="protein sequence ID" value="KAJ8897946.1"/>
    <property type="molecule type" value="Genomic_DNA"/>
</dbReference>
<proteinExistence type="predicted"/>
<evidence type="ECO:0000313" key="3">
    <source>
        <dbReference type="Proteomes" id="UP001159363"/>
    </source>
</evidence>
<gene>
    <name evidence="2" type="ORF">PR048_003304</name>
</gene>
<evidence type="ECO:0000313" key="2">
    <source>
        <dbReference type="EMBL" id="KAJ8897946.1"/>
    </source>
</evidence>
<reference evidence="2 3" key="1">
    <citation type="submission" date="2023-02" db="EMBL/GenBank/DDBJ databases">
        <title>LHISI_Scaffold_Assembly.</title>
        <authorList>
            <person name="Stuart O.P."/>
            <person name="Cleave R."/>
            <person name="Magrath M.J.L."/>
            <person name="Mikheyev A.S."/>
        </authorList>
    </citation>
    <scope>NUCLEOTIDE SEQUENCE [LARGE SCALE GENOMIC DNA]</scope>
    <source>
        <strain evidence="2">Daus_M_001</strain>
        <tissue evidence="2">Leg muscle</tissue>
    </source>
</reference>
<feature type="region of interest" description="Disordered" evidence="1">
    <location>
        <begin position="73"/>
        <end position="98"/>
    </location>
</feature>
<accession>A0ABQ9IMM2</accession>
<dbReference type="Proteomes" id="UP001159363">
    <property type="component" value="Chromosome 1"/>
</dbReference>
<keyword evidence="3" id="KW-1185">Reference proteome</keyword>
<feature type="region of interest" description="Disordered" evidence="1">
    <location>
        <begin position="19"/>
        <end position="51"/>
    </location>
</feature>
<organism evidence="2 3">
    <name type="scientific">Dryococelus australis</name>
    <dbReference type="NCBI Taxonomy" id="614101"/>
    <lineage>
        <taxon>Eukaryota</taxon>
        <taxon>Metazoa</taxon>
        <taxon>Ecdysozoa</taxon>
        <taxon>Arthropoda</taxon>
        <taxon>Hexapoda</taxon>
        <taxon>Insecta</taxon>
        <taxon>Pterygota</taxon>
        <taxon>Neoptera</taxon>
        <taxon>Polyneoptera</taxon>
        <taxon>Phasmatodea</taxon>
        <taxon>Verophasmatodea</taxon>
        <taxon>Anareolatae</taxon>
        <taxon>Phasmatidae</taxon>
        <taxon>Eurycanthinae</taxon>
        <taxon>Dryococelus</taxon>
    </lineage>
</organism>
<feature type="compositionally biased region" description="Polar residues" evidence="1">
    <location>
        <begin position="22"/>
        <end position="32"/>
    </location>
</feature>
<protein>
    <submittedName>
        <fullName evidence="2">Uncharacterized protein</fullName>
    </submittedName>
</protein>
<sequence length="393" mass="43137">MPLVGGFYRDLPFPPPLHSGTAPYSSRFTPAGSQDLKVKSPRRHDGPTSRQFKSLEDCKILRARCAKTVKIRTSKATSGSDIDGTALRSDRNNGSKAAVPTPTMHAVWVGSHGCRRVLVAGFVHSPSAPEFRPLEIPPSESQPLPIHPLWIRTMRPVDIRTQAHLLSGIGYSRKHYQLTSTQLRTSSFCEVQVAASLQAVRLRLTANFLERHDARALRESAMLAGTVTPYSKLVGRQVYRGVVFMKEITSSTSVSSKRTLATEDGTEWAKWRQLISCVPIVGDLPATPLHPYHPPLHCIPHPDSTVPVTPTIPPLRGPGGQSPVCPRFLIVATVYLHAHLEQAPLPTLPSTPRLQTCSDFTMTTTSTPPTTLRTGPCPEHMSFPKRKTVCLPN</sequence>
<evidence type="ECO:0000256" key="1">
    <source>
        <dbReference type="SAM" id="MobiDB-lite"/>
    </source>
</evidence>
<comment type="caution">
    <text evidence="2">The sequence shown here is derived from an EMBL/GenBank/DDBJ whole genome shotgun (WGS) entry which is preliminary data.</text>
</comment>